<keyword evidence="2" id="KW-1185">Reference proteome</keyword>
<proteinExistence type="predicted"/>
<gene>
    <name evidence="1" type="ORF">BpHYR1_022347</name>
</gene>
<name>A0A3M7T2W8_BRAPC</name>
<accession>A0A3M7T2W8</accession>
<protein>
    <submittedName>
        <fullName evidence="1">Uncharacterized protein</fullName>
    </submittedName>
</protein>
<reference evidence="1 2" key="1">
    <citation type="journal article" date="2018" name="Sci. Rep.">
        <title>Genomic signatures of local adaptation to the degree of environmental predictability in rotifers.</title>
        <authorList>
            <person name="Franch-Gras L."/>
            <person name="Hahn C."/>
            <person name="Garcia-Roger E.M."/>
            <person name="Carmona M.J."/>
            <person name="Serra M."/>
            <person name="Gomez A."/>
        </authorList>
    </citation>
    <scope>NUCLEOTIDE SEQUENCE [LARGE SCALE GENOMIC DNA]</scope>
    <source>
        <strain evidence="1">HYR1</strain>
    </source>
</reference>
<organism evidence="1 2">
    <name type="scientific">Brachionus plicatilis</name>
    <name type="common">Marine rotifer</name>
    <name type="synonym">Brachionus muelleri</name>
    <dbReference type="NCBI Taxonomy" id="10195"/>
    <lineage>
        <taxon>Eukaryota</taxon>
        <taxon>Metazoa</taxon>
        <taxon>Spiralia</taxon>
        <taxon>Gnathifera</taxon>
        <taxon>Rotifera</taxon>
        <taxon>Eurotatoria</taxon>
        <taxon>Monogononta</taxon>
        <taxon>Pseudotrocha</taxon>
        <taxon>Ploima</taxon>
        <taxon>Brachionidae</taxon>
        <taxon>Brachionus</taxon>
    </lineage>
</organism>
<comment type="caution">
    <text evidence="1">The sequence shown here is derived from an EMBL/GenBank/DDBJ whole genome shotgun (WGS) entry which is preliminary data.</text>
</comment>
<evidence type="ECO:0000313" key="1">
    <source>
        <dbReference type="EMBL" id="RNA42305.1"/>
    </source>
</evidence>
<dbReference type="EMBL" id="REGN01000386">
    <property type="protein sequence ID" value="RNA42305.1"/>
    <property type="molecule type" value="Genomic_DNA"/>
</dbReference>
<evidence type="ECO:0000313" key="2">
    <source>
        <dbReference type="Proteomes" id="UP000276133"/>
    </source>
</evidence>
<dbReference type="Proteomes" id="UP000276133">
    <property type="component" value="Unassembled WGS sequence"/>
</dbReference>
<dbReference type="AlphaFoldDB" id="A0A3M7T2W8"/>
<sequence>MAVIKGLALNTRLSIILQMRMCDVATTNANLSQHLGGRQNIERQNTIFFSTFFFQVNSILSNKKSFSTFCLSIFCHTAQHLFNFKNRNFY</sequence>